<keyword evidence="5" id="KW-0812">Transmembrane</keyword>
<keyword evidence="12" id="KW-1185">Reference proteome</keyword>
<evidence type="ECO:0000256" key="4">
    <source>
        <dbReference type="ARBA" id="ARBA00022679"/>
    </source>
</evidence>
<evidence type="ECO:0000313" key="11">
    <source>
        <dbReference type="EMBL" id="AAS51018.2"/>
    </source>
</evidence>
<dbReference type="InterPro" id="IPR022751">
    <property type="entry name" value="Alpha_mannosyltransferase"/>
</dbReference>
<comment type="similarity">
    <text evidence="2">Belongs to the MNN1/MNT family.</text>
</comment>
<evidence type="ECO:0000256" key="9">
    <source>
        <dbReference type="ARBA" id="ARBA00023180"/>
    </source>
</evidence>
<dbReference type="OMA" id="FFWLGQL"/>
<feature type="compositionally biased region" description="Polar residues" evidence="10">
    <location>
        <begin position="84"/>
        <end position="94"/>
    </location>
</feature>
<dbReference type="GO" id="GO:0016020">
    <property type="term" value="C:membrane"/>
    <property type="evidence" value="ECO:0007669"/>
    <property type="project" value="UniProtKB-SubCell"/>
</dbReference>
<dbReference type="Pfam" id="PF11051">
    <property type="entry name" value="Mannosyl_trans3"/>
    <property type="match status" value="1"/>
</dbReference>
<dbReference type="InterPro" id="IPR029044">
    <property type="entry name" value="Nucleotide-diphossugar_trans"/>
</dbReference>
<dbReference type="SUPFAM" id="SSF53448">
    <property type="entry name" value="Nucleotide-diphospho-sugar transferases"/>
    <property type="match status" value="1"/>
</dbReference>
<dbReference type="CAZy" id="GT71">
    <property type="family name" value="Glycosyltransferase Family 71"/>
</dbReference>
<dbReference type="AlphaFoldDB" id="Q75CX7"/>
<feature type="compositionally biased region" description="Low complexity" evidence="10">
    <location>
        <begin position="66"/>
        <end position="80"/>
    </location>
</feature>
<dbReference type="HOGENOM" id="CLU_015387_1_0_1"/>
<evidence type="ECO:0000256" key="10">
    <source>
        <dbReference type="SAM" id="MobiDB-lite"/>
    </source>
</evidence>
<keyword evidence="4" id="KW-0808">Transferase</keyword>
<dbReference type="InParanoid" id="Q75CX7"/>
<dbReference type="EMBL" id="AE016815">
    <property type="protein sequence ID" value="AAS51018.2"/>
    <property type="molecule type" value="Genomic_DNA"/>
</dbReference>
<dbReference type="KEGG" id="ago:AGOS_ABR245C"/>
<reference evidence="11 12" key="1">
    <citation type="journal article" date="2004" name="Science">
        <title>The Ashbya gossypii genome as a tool for mapping the ancient Saccharomyces cerevisiae genome.</title>
        <authorList>
            <person name="Dietrich F.S."/>
            <person name="Voegeli S."/>
            <person name="Brachat S."/>
            <person name="Lerch A."/>
            <person name="Gates K."/>
            <person name="Steiner S."/>
            <person name="Mohr C."/>
            <person name="Pohlmann R."/>
            <person name="Luedi P."/>
            <person name="Choi S."/>
            <person name="Wing R.A."/>
            <person name="Flavier A."/>
            <person name="Gaffney T.D."/>
            <person name="Philippsen P."/>
        </authorList>
    </citation>
    <scope>NUCLEOTIDE SEQUENCE [LARGE SCALE GENOMIC DNA]</scope>
    <source>
        <strain evidence="12">ATCC 10895 / CBS 109.51 / FGSC 9923 / NRRL Y-1056</strain>
    </source>
</reference>
<dbReference type="GO" id="GO:0000033">
    <property type="term" value="F:alpha-1,3-mannosyltransferase activity"/>
    <property type="evidence" value="ECO:0000318"/>
    <property type="project" value="GO_Central"/>
</dbReference>
<dbReference type="PANTHER" id="PTHR31392">
    <property type="entry name" value="ALPHA-1,3-MANNOSYLTRANSFERASE MNN1-RELATED"/>
    <property type="match status" value="1"/>
</dbReference>
<keyword evidence="8" id="KW-0472">Membrane</keyword>
<protein>
    <submittedName>
        <fullName evidence="11">ABR245Cp</fullName>
    </submittedName>
</protein>
<dbReference type="GeneID" id="4619190"/>
<sequence length="641" mass="73789">MCKWCGRWIVLAWEHQMSYRRSLSIWRLRTIRVPLLLALLGSVSVLLLLSLTPHMWPGWPSPAAREVPASPESQAPASPELQAPASTQPQSPAGSKTLLQDLLLDSKKPEGASTPQMQCKRYFEGTYLREPSWANSVLRMADDFLTATQYTARLLERWRIFADCFVIQDFRISDTLSNKIDMHDFHQRMFPFLAKKREWRDMWPVITDINTGMTFEGGAVWEGRQSEIDDGASFWKNWRSFSHGKGITMSVGDGHLEMLLRMLTVLDYLGNELPIEIVEKGGELSQQFRDKLTEFVRNKSKQKVRIISCARTLDETHARLIFGFSCKWVALMFNTFEEAIFLDVDAVPYILPEQFFDMEGYKSTGIMLFRDRLIDQHVSKECPDAVRQMIPTQEETSIWNHKAKFSGPAANKEAYDNTKDEGAAAVYDRFFRDHYYHVVESGVVVFNKKNKLQSIVNSFMLNLNFYYVGCFYGDKELMWVGQLLSAEDYYIHPAPPAILGSAEEFEREGNTVSYRVCGAQIGHMELDGSLLWTNGGLRTCKFTDTAEQDFSKSPEYFNPKYSSPQQLQEHYSKPLEIQLIFIPELTYSVWEKSVECQGYTWCSTVTLNPENPSEFKSIVMKGDTRLEHYNNISQRWNSASF</sequence>
<dbReference type="GO" id="GO:0005794">
    <property type="term" value="C:Golgi apparatus"/>
    <property type="evidence" value="ECO:0000318"/>
    <property type="project" value="GO_Central"/>
</dbReference>
<evidence type="ECO:0000256" key="6">
    <source>
        <dbReference type="ARBA" id="ARBA00022968"/>
    </source>
</evidence>
<evidence type="ECO:0000256" key="3">
    <source>
        <dbReference type="ARBA" id="ARBA00022676"/>
    </source>
</evidence>
<reference evidence="12" key="2">
    <citation type="journal article" date="2013" name="G3 (Bethesda)">
        <title>Genomes of Ashbya fungi isolated from insects reveal four mating-type loci, numerous translocations, lack of transposons, and distinct gene duplications.</title>
        <authorList>
            <person name="Dietrich F.S."/>
            <person name="Voegeli S."/>
            <person name="Kuo S."/>
            <person name="Philippsen P."/>
        </authorList>
    </citation>
    <scope>GENOME REANNOTATION</scope>
    <source>
        <strain evidence="12">ATCC 10895 / CBS 109.51 / FGSC 9923 / NRRL Y-1056</strain>
    </source>
</reference>
<gene>
    <name evidence="11" type="ORF">AGOS_ABR245C</name>
</gene>
<dbReference type="FunCoup" id="Q75CX7">
    <property type="interactions" value="25"/>
</dbReference>
<dbReference type="PANTHER" id="PTHR31392:SF1">
    <property type="entry name" value="ALPHA-1,3-MANNOSYLTRANSFERASE MNN1-RELATED"/>
    <property type="match status" value="1"/>
</dbReference>
<dbReference type="OrthoDB" id="430354at2759"/>
<dbReference type="RefSeq" id="NP_983194.2">
    <property type="nucleotide sequence ID" value="NM_208547.2"/>
</dbReference>
<dbReference type="eggNOG" id="ENOG502RZ48">
    <property type="taxonomic scope" value="Eukaryota"/>
</dbReference>
<evidence type="ECO:0000256" key="7">
    <source>
        <dbReference type="ARBA" id="ARBA00022989"/>
    </source>
</evidence>
<organism evidence="11 12">
    <name type="scientific">Eremothecium gossypii (strain ATCC 10895 / CBS 109.51 / FGSC 9923 / NRRL Y-1056)</name>
    <name type="common">Yeast</name>
    <name type="synonym">Ashbya gossypii</name>
    <dbReference type="NCBI Taxonomy" id="284811"/>
    <lineage>
        <taxon>Eukaryota</taxon>
        <taxon>Fungi</taxon>
        <taxon>Dikarya</taxon>
        <taxon>Ascomycota</taxon>
        <taxon>Saccharomycotina</taxon>
        <taxon>Saccharomycetes</taxon>
        <taxon>Saccharomycetales</taxon>
        <taxon>Saccharomycetaceae</taxon>
        <taxon>Eremothecium</taxon>
    </lineage>
</organism>
<dbReference type="GO" id="GO:0006493">
    <property type="term" value="P:protein O-linked glycosylation"/>
    <property type="evidence" value="ECO:0000318"/>
    <property type="project" value="GO_Central"/>
</dbReference>
<keyword evidence="7" id="KW-1133">Transmembrane helix</keyword>
<accession>Q75CX7</accession>
<evidence type="ECO:0000256" key="2">
    <source>
        <dbReference type="ARBA" id="ARBA00009105"/>
    </source>
</evidence>
<evidence type="ECO:0000313" key="12">
    <source>
        <dbReference type="Proteomes" id="UP000000591"/>
    </source>
</evidence>
<feature type="region of interest" description="Disordered" evidence="10">
    <location>
        <begin position="62"/>
        <end position="94"/>
    </location>
</feature>
<evidence type="ECO:0000256" key="8">
    <source>
        <dbReference type="ARBA" id="ARBA00023136"/>
    </source>
</evidence>
<keyword evidence="6" id="KW-0735">Signal-anchor</keyword>
<keyword evidence="3" id="KW-0328">Glycosyltransferase</keyword>
<dbReference type="Proteomes" id="UP000000591">
    <property type="component" value="Chromosome II"/>
</dbReference>
<keyword evidence="9" id="KW-0325">Glycoprotein</keyword>
<comment type="subcellular location">
    <subcellularLocation>
        <location evidence="1">Membrane</location>
        <topology evidence="1">Single-pass type II membrane protein</topology>
    </subcellularLocation>
</comment>
<evidence type="ECO:0000256" key="1">
    <source>
        <dbReference type="ARBA" id="ARBA00004606"/>
    </source>
</evidence>
<proteinExistence type="inferred from homology"/>
<name>Q75CX7_EREGS</name>
<evidence type="ECO:0000256" key="5">
    <source>
        <dbReference type="ARBA" id="ARBA00022692"/>
    </source>
</evidence>